<feature type="region of interest" description="Disordered" evidence="4">
    <location>
        <begin position="550"/>
        <end position="603"/>
    </location>
</feature>
<dbReference type="RefSeq" id="WP_009256937.1">
    <property type="nucleotide sequence ID" value="NZ_JADMSX010000025.1"/>
</dbReference>
<keyword evidence="2 3" id="KW-0175">Coiled coil</keyword>
<feature type="compositionally biased region" description="Basic and acidic residues" evidence="4">
    <location>
        <begin position="8"/>
        <end position="19"/>
    </location>
</feature>
<evidence type="ECO:0000256" key="4">
    <source>
        <dbReference type="SAM" id="MobiDB-lite"/>
    </source>
</evidence>
<comment type="caution">
    <text evidence="7">The sequence shown here is derived from an EMBL/GenBank/DDBJ whole genome shotgun (WGS) entry which is preliminary data.</text>
</comment>
<dbReference type="EMBL" id="WKPR01000001">
    <property type="protein sequence ID" value="MSB18017.1"/>
    <property type="molecule type" value="Genomic_DNA"/>
</dbReference>
<feature type="compositionally biased region" description="Gly residues" evidence="4">
    <location>
        <begin position="584"/>
        <end position="603"/>
    </location>
</feature>
<feature type="coiled-coil region" evidence="3">
    <location>
        <begin position="325"/>
        <end position="359"/>
    </location>
</feature>
<accession>A0A174JN80</accession>
<feature type="domain" description="Multidrug resistance protein MdtA-like barrel-sandwich hybrid" evidence="5">
    <location>
        <begin position="93"/>
        <end position="185"/>
    </location>
</feature>
<evidence type="ECO:0000256" key="1">
    <source>
        <dbReference type="ARBA" id="ARBA00004196"/>
    </source>
</evidence>
<reference evidence="8 9" key="1">
    <citation type="journal article" date="2019" name="Nat. Med.">
        <title>A library of human gut bacterial isolates paired with longitudinal multiomics data enables mechanistic microbiome research.</title>
        <authorList>
            <person name="Poyet M."/>
            <person name="Groussin M."/>
            <person name="Gibbons S.M."/>
            <person name="Avila-Pacheco J."/>
            <person name="Jiang X."/>
            <person name="Kearney S.M."/>
            <person name="Perrotta A.R."/>
            <person name="Berdy B."/>
            <person name="Zhao S."/>
            <person name="Lieberman T.D."/>
            <person name="Swanson P.K."/>
            <person name="Smith M."/>
            <person name="Roesemann S."/>
            <person name="Alexander J.E."/>
            <person name="Rich S.A."/>
            <person name="Livny J."/>
            <person name="Vlamakis H."/>
            <person name="Clish C."/>
            <person name="Bullock K."/>
            <person name="Deik A."/>
            <person name="Scott J."/>
            <person name="Pierce K.A."/>
            <person name="Xavier R.J."/>
            <person name="Alm E.J."/>
        </authorList>
    </citation>
    <scope>NUCLEOTIDE SEQUENCE [LARGE SCALE GENOMIC DNA]</scope>
    <source>
        <strain evidence="6 9">BIOML-A2</strain>
        <strain evidence="7 8">BIOML-A5</strain>
    </source>
</reference>
<gene>
    <name evidence="7" type="ORF">GKE90_00755</name>
    <name evidence="6" type="ORF">GKE97_00620</name>
</gene>
<evidence type="ECO:0000256" key="2">
    <source>
        <dbReference type="ARBA" id="ARBA00023054"/>
    </source>
</evidence>
<feature type="coiled-coil region" evidence="3">
    <location>
        <begin position="116"/>
        <end position="157"/>
    </location>
</feature>
<protein>
    <submittedName>
        <fullName evidence="7">HlyD family efflux transporter periplasmic adaptor subunit</fullName>
    </submittedName>
</protein>
<feature type="region of interest" description="Disordered" evidence="4">
    <location>
        <begin position="1"/>
        <end position="23"/>
    </location>
</feature>
<evidence type="ECO:0000313" key="7">
    <source>
        <dbReference type="EMBL" id="MSB47240.1"/>
    </source>
</evidence>
<organism evidence="7 8">
    <name type="scientific">Flavonifractor plautii</name>
    <name type="common">Fusobacterium plautii</name>
    <dbReference type="NCBI Taxonomy" id="292800"/>
    <lineage>
        <taxon>Bacteria</taxon>
        <taxon>Bacillati</taxon>
        <taxon>Bacillota</taxon>
        <taxon>Clostridia</taxon>
        <taxon>Eubacteriales</taxon>
        <taxon>Oscillospiraceae</taxon>
        <taxon>Flavonifractor</taxon>
    </lineage>
</organism>
<dbReference type="Proteomes" id="UP000434475">
    <property type="component" value="Unassembled WGS sequence"/>
</dbReference>
<sequence>MQLTALRKKAEGSAPPERKPGRRLTVRRGAALLLVLALAAGAALGGKALFFSGEEQTPLTEQTTYGSLSTTLSGTGTTMPTDSVTYTTASEAEITGVYVSAGDTVEVGELLYTQDDSELDDQIEEYQDQITEQENQLDDYQEQLAQLQEEIAALTVTAPFAGRITDVAVDVGDNVAAGTKLATLVDDSQMCLTQYFSYAYEDQVYVGMKAGVSVASLMLNQEGTVTDIQMVDRVTAEGTHCFAVTVTLDNPGAFTEGMTGAGYLVADSGEKLYPSVEGELEYRRSQDLTAEVGGEVTGIGAADYEQVSAGAVLVQLDGADYQKQVESVNKQITQTREKIAQLQEKIAETEEKRSDYAVTAELAGKIIMVNVREGESPREAGQTAVVLYNLDSMTITANIDELDIDGIAMGMEVDITQSGAESDTHYTGTVTEISYEATNSNGVAYFPITITIPSGGALSAGVNVSYSITVGDESEGVLAPIAALKSTSQGTCLFVKADAAPDNAVELEDGVVPDGFYAVPVETGVSNSQYVRILSGVEEGVEVFTRYQQAAPSGGDTTSQGEEPSDFPGGGEMPDFSGGEMPDFGGGMPGGMGGGMPGGGPMG</sequence>
<evidence type="ECO:0000313" key="8">
    <source>
        <dbReference type="Proteomes" id="UP000429811"/>
    </source>
</evidence>
<dbReference type="AlphaFoldDB" id="A0A174JN80"/>
<dbReference type="Pfam" id="PF25917">
    <property type="entry name" value="BSH_RND"/>
    <property type="match status" value="1"/>
</dbReference>
<dbReference type="InterPro" id="IPR050465">
    <property type="entry name" value="UPF0194_transport"/>
</dbReference>
<dbReference type="SUPFAM" id="SSF111369">
    <property type="entry name" value="HlyD-like secretion proteins"/>
    <property type="match status" value="2"/>
</dbReference>
<dbReference type="Gene3D" id="1.10.287.470">
    <property type="entry name" value="Helix hairpin bin"/>
    <property type="match status" value="1"/>
</dbReference>
<dbReference type="GO" id="GO:0030313">
    <property type="term" value="C:cell envelope"/>
    <property type="evidence" value="ECO:0007669"/>
    <property type="project" value="UniProtKB-SubCell"/>
</dbReference>
<comment type="subcellular location">
    <subcellularLocation>
        <location evidence="1">Cell envelope</location>
    </subcellularLocation>
</comment>
<dbReference type="Gene3D" id="2.40.30.170">
    <property type="match status" value="2"/>
</dbReference>
<dbReference type="PANTHER" id="PTHR32347">
    <property type="entry name" value="EFFLUX SYSTEM COMPONENT YKNX-RELATED"/>
    <property type="match status" value="1"/>
</dbReference>
<name>A0A174JN80_FLAPL</name>
<feature type="compositionally biased region" description="Polar residues" evidence="4">
    <location>
        <begin position="550"/>
        <end position="562"/>
    </location>
</feature>
<dbReference type="InterPro" id="IPR058625">
    <property type="entry name" value="MdtA-like_BSH"/>
</dbReference>
<dbReference type="Proteomes" id="UP000429811">
    <property type="component" value="Unassembled WGS sequence"/>
</dbReference>
<evidence type="ECO:0000256" key="3">
    <source>
        <dbReference type="SAM" id="Coils"/>
    </source>
</evidence>
<evidence type="ECO:0000313" key="6">
    <source>
        <dbReference type="EMBL" id="MSB18017.1"/>
    </source>
</evidence>
<evidence type="ECO:0000313" key="9">
    <source>
        <dbReference type="Proteomes" id="UP000434475"/>
    </source>
</evidence>
<dbReference type="PANTHER" id="PTHR32347:SF23">
    <property type="entry name" value="BLL5650 PROTEIN"/>
    <property type="match status" value="1"/>
</dbReference>
<dbReference type="EMBL" id="WKPO01000001">
    <property type="protein sequence ID" value="MSB47240.1"/>
    <property type="molecule type" value="Genomic_DNA"/>
</dbReference>
<proteinExistence type="predicted"/>
<dbReference type="Gene3D" id="2.40.50.100">
    <property type="match status" value="1"/>
</dbReference>
<evidence type="ECO:0000259" key="5">
    <source>
        <dbReference type="Pfam" id="PF25917"/>
    </source>
</evidence>